<evidence type="ECO:0000259" key="11">
    <source>
        <dbReference type="Pfam" id="PF00370"/>
    </source>
</evidence>
<evidence type="ECO:0000256" key="5">
    <source>
        <dbReference type="ARBA" id="ARBA00022777"/>
    </source>
</evidence>
<feature type="binding site" evidence="9">
    <location>
        <position position="134"/>
    </location>
    <ligand>
        <name>glycerol</name>
        <dbReference type="ChEBI" id="CHEBI:17754"/>
    </ligand>
</feature>
<dbReference type="Pfam" id="PF02782">
    <property type="entry name" value="FGGY_C"/>
    <property type="match status" value="1"/>
</dbReference>
<dbReference type="GO" id="GO:0019563">
    <property type="term" value="P:glycerol catabolic process"/>
    <property type="evidence" value="ECO:0007669"/>
    <property type="project" value="UniProtKB-UniRule"/>
</dbReference>
<dbReference type="PANTHER" id="PTHR10196:SF69">
    <property type="entry name" value="GLYCEROL KINASE"/>
    <property type="match status" value="1"/>
</dbReference>
<gene>
    <name evidence="9" type="primary">glpK</name>
    <name evidence="13" type="ordered locus">A2cp1_3608</name>
</gene>
<comment type="catalytic activity">
    <reaction evidence="8 9">
        <text>glycerol + ATP = sn-glycerol 3-phosphate + ADP + H(+)</text>
        <dbReference type="Rhea" id="RHEA:21644"/>
        <dbReference type="ChEBI" id="CHEBI:15378"/>
        <dbReference type="ChEBI" id="CHEBI:17754"/>
        <dbReference type="ChEBI" id="CHEBI:30616"/>
        <dbReference type="ChEBI" id="CHEBI:57597"/>
        <dbReference type="ChEBI" id="CHEBI:456216"/>
        <dbReference type="EC" id="2.7.1.30"/>
    </reaction>
</comment>
<feature type="binding site" evidence="9">
    <location>
        <position position="313"/>
    </location>
    <ligand>
        <name>ATP</name>
        <dbReference type="ChEBI" id="CHEBI:30616"/>
    </ligand>
</feature>
<feature type="binding site" evidence="9">
    <location>
        <position position="414"/>
    </location>
    <ligand>
        <name>ADP</name>
        <dbReference type="ChEBI" id="CHEBI:456216"/>
    </ligand>
</feature>
<keyword evidence="6 9" id="KW-0319">Glycerol metabolism</keyword>
<dbReference type="PANTHER" id="PTHR10196">
    <property type="entry name" value="SUGAR KINASE"/>
    <property type="match status" value="1"/>
</dbReference>
<feature type="binding site" evidence="9">
    <location>
        <position position="410"/>
    </location>
    <ligand>
        <name>ADP</name>
        <dbReference type="ChEBI" id="CHEBI:456216"/>
    </ligand>
</feature>
<keyword evidence="14" id="KW-1185">Reference proteome</keyword>
<feature type="binding site" evidence="9">
    <location>
        <position position="82"/>
    </location>
    <ligand>
        <name>glycerol</name>
        <dbReference type="ChEBI" id="CHEBI:17754"/>
    </ligand>
</feature>
<evidence type="ECO:0000256" key="7">
    <source>
        <dbReference type="ARBA" id="ARBA00022840"/>
    </source>
</evidence>
<feature type="binding site" evidence="9">
    <location>
        <position position="12"/>
    </location>
    <ligand>
        <name>ADP</name>
        <dbReference type="ChEBI" id="CHEBI:456216"/>
    </ligand>
</feature>
<comment type="caution">
    <text evidence="9">Lacks conserved residue(s) required for the propagation of feature annotation.</text>
</comment>
<dbReference type="PROSITE" id="PS00445">
    <property type="entry name" value="FGGY_KINASES_2"/>
    <property type="match status" value="1"/>
</dbReference>
<dbReference type="InterPro" id="IPR018483">
    <property type="entry name" value="Carb_kinase_FGGY_CS"/>
</dbReference>
<dbReference type="InterPro" id="IPR005999">
    <property type="entry name" value="Glycerol_kin"/>
</dbReference>
<evidence type="ECO:0000256" key="2">
    <source>
        <dbReference type="ARBA" id="ARBA00009156"/>
    </source>
</evidence>
<dbReference type="FunFam" id="3.30.420.40:FF:000007">
    <property type="entry name" value="Glycerol kinase"/>
    <property type="match status" value="1"/>
</dbReference>
<dbReference type="UniPathway" id="UPA00618">
    <property type="reaction ID" value="UER00672"/>
</dbReference>
<reference evidence="13" key="1">
    <citation type="submission" date="2009-01" db="EMBL/GenBank/DDBJ databases">
        <title>Complete sequence of Anaeromyxobacter dehalogenans 2CP-1.</title>
        <authorList>
            <consortium name="US DOE Joint Genome Institute"/>
            <person name="Lucas S."/>
            <person name="Copeland A."/>
            <person name="Lapidus A."/>
            <person name="Glavina del Rio T."/>
            <person name="Dalin E."/>
            <person name="Tice H."/>
            <person name="Bruce D."/>
            <person name="Goodwin L."/>
            <person name="Pitluck S."/>
            <person name="Saunders E."/>
            <person name="Brettin T."/>
            <person name="Detter J.C."/>
            <person name="Han C."/>
            <person name="Larimer F."/>
            <person name="Land M."/>
            <person name="Hauser L."/>
            <person name="Kyrpides N."/>
            <person name="Ovchinnikova G."/>
            <person name="Beliaev A.S."/>
            <person name="Richardson P."/>
        </authorList>
    </citation>
    <scope>NUCLEOTIDE SEQUENCE</scope>
    <source>
        <strain evidence="13">2CP-1</strain>
    </source>
</reference>
<feature type="binding site" evidence="9">
    <location>
        <position position="12"/>
    </location>
    <ligand>
        <name>sn-glycerol 3-phosphate</name>
        <dbReference type="ChEBI" id="CHEBI:57597"/>
    </ligand>
</feature>
<comment type="similarity">
    <text evidence="2 9 10">Belongs to the FGGY kinase family.</text>
</comment>
<keyword evidence="7 9" id="KW-0067">ATP-binding</keyword>
<feature type="binding site" evidence="9">
    <location>
        <position position="83"/>
    </location>
    <ligand>
        <name>sn-glycerol 3-phosphate</name>
        <dbReference type="ChEBI" id="CHEBI:57597"/>
    </ligand>
</feature>
<dbReference type="SUPFAM" id="SSF53067">
    <property type="entry name" value="Actin-like ATPase domain"/>
    <property type="match status" value="2"/>
</dbReference>
<dbReference type="GO" id="GO:0006072">
    <property type="term" value="P:glycerol-3-phosphate metabolic process"/>
    <property type="evidence" value="ECO:0007669"/>
    <property type="project" value="InterPro"/>
</dbReference>
<evidence type="ECO:0000259" key="12">
    <source>
        <dbReference type="Pfam" id="PF02782"/>
    </source>
</evidence>
<dbReference type="Gene3D" id="3.30.420.40">
    <property type="match status" value="2"/>
</dbReference>
<dbReference type="Pfam" id="PF00370">
    <property type="entry name" value="FGGY_N"/>
    <property type="match status" value="1"/>
</dbReference>
<feature type="binding site" evidence="9">
    <location>
        <position position="13"/>
    </location>
    <ligand>
        <name>ATP</name>
        <dbReference type="ChEBI" id="CHEBI:30616"/>
    </ligand>
</feature>
<dbReference type="EMBL" id="CP001359">
    <property type="protein sequence ID" value="ACL66938.1"/>
    <property type="molecule type" value="Genomic_DNA"/>
</dbReference>
<dbReference type="AlphaFoldDB" id="B8J643"/>
<feature type="binding site" evidence="9">
    <location>
        <position position="83"/>
    </location>
    <ligand>
        <name>glycerol</name>
        <dbReference type="ChEBI" id="CHEBI:17754"/>
    </ligand>
</feature>
<comment type="activity regulation">
    <text evidence="9">Inhibited by fructose 1,6-bisphosphate (FBP).</text>
</comment>
<feature type="binding site" evidence="9">
    <location>
        <position position="266"/>
    </location>
    <ligand>
        <name>ATP</name>
        <dbReference type="ChEBI" id="CHEBI:30616"/>
    </ligand>
</feature>
<name>B8J643_ANAD2</name>
<feature type="binding site" evidence="9">
    <location>
        <position position="309"/>
    </location>
    <ligand>
        <name>ATP</name>
        <dbReference type="ChEBI" id="CHEBI:30616"/>
    </ligand>
</feature>
<dbReference type="CDD" id="cd07786">
    <property type="entry name" value="FGGY_EcGK_like"/>
    <property type="match status" value="1"/>
</dbReference>
<evidence type="ECO:0000256" key="8">
    <source>
        <dbReference type="ARBA" id="ARBA00052101"/>
    </source>
</evidence>
<keyword evidence="5 9" id="KW-0418">Kinase</keyword>
<accession>B8J643</accession>
<feature type="binding site" evidence="9">
    <location>
        <position position="245"/>
    </location>
    <ligand>
        <name>glycerol</name>
        <dbReference type="ChEBI" id="CHEBI:17754"/>
    </ligand>
</feature>
<comment type="pathway">
    <text evidence="1 9">Polyol metabolism; glycerol degradation via glycerol kinase pathway; sn-glycerol 3-phosphate from glycerol: step 1/1.</text>
</comment>
<evidence type="ECO:0000256" key="9">
    <source>
        <dbReference type="HAMAP-Rule" id="MF_00186"/>
    </source>
</evidence>
<dbReference type="FunFam" id="3.30.420.40:FF:000008">
    <property type="entry name" value="Glycerol kinase"/>
    <property type="match status" value="1"/>
</dbReference>
<evidence type="ECO:0000256" key="3">
    <source>
        <dbReference type="ARBA" id="ARBA00022679"/>
    </source>
</evidence>
<protein>
    <recommendedName>
        <fullName evidence="9">Glycerol kinase</fullName>
        <ecNumber evidence="9">2.7.1.30</ecNumber>
    </recommendedName>
    <alternativeName>
        <fullName evidence="9">ATP:glycerol 3-phosphotransferase</fullName>
    </alternativeName>
    <alternativeName>
        <fullName evidence="9">Glycerokinase</fullName>
        <shortName evidence="9">GK</shortName>
    </alternativeName>
</protein>
<dbReference type="InterPro" id="IPR018484">
    <property type="entry name" value="FGGY_N"/>
</dbReference>
<evidence type="ECO:0000256" key="1">
    <source>
        <dbReference type="ARBA" id="ARBA00005190"/>
    </source>
</evidence>
<feature type="binding site" evidence="9">
    <location>
        <position position="134"/>
    </location>
    <ligand>
        <name>sn-glycerol 3-phosphate</name>
        <dbReference type="ChEBI" id="CHEBI:57597"/>
    </ligand>
</feature>
<sequence length="492" mass="53565">MASYVLAIDQGTTGTTVLVLDRRLSPRARVNQEFRQIFPKPGWVEHDLEDIWGSTVSTVQRALREAGIRGSDVAAVGITNQRETTALWERRSSRPVAHAIVWQDRRTTDACAQLRSAGHEPLVRERTGLVLDPYFSATKLRWLLDNTKGARQKAEAGALAFGTIDSFLVWRLTGGAAHVTDVSNASRTLLMDLRERRWDRELLDLFGVPPNVLPEIRASSEVYGTTRGVKVLPDGIPVAGMAGDQQAALFGQACFRPGEAKCTYGTGAFLLQNVGPEPVMSSRGLLTTVAWTVGGETAYALEGSSFIAGAAVQWLRDGLGLIARAPDVEALAKQVKSTGELVFVPALAGLGAPHWRPEARGLIAGIDRGTTAAHLARATLEGIAFLIHDLAEAMRAEAGKPFPVFKVDGGASQNDLLMQFQADLLEVPVERPRMIETTALGAAFLAGLAVGFWKDREEIRRAWQVGKRFEPKMKPVEREQHVAKWRKAVQGA</sequence>
<evidence type="ECO:0000256" key="6">
    <source>
        <dbReference type="ARBA" id="ARBA00022798"/>
    </source>
</evidence>
<dbReference type="Proteomes" id="UP000007089">
    <property type="component" value="Chromosome"/>
</dbReference>
<organism evidence="13 14">
    <name type="scientific">Anaeromyxobacter dehalogenans (strain ATCC BAA-258 / DSM 21875 / 2CP-1)</name>
    <dbReference type="NCBI Taxonomy" id="455488"/>
    <lineage>
        <taxon>Bacteria</taxon>
        <taxon>Pseudomonadati</taxon>
        <taxon>Myxococcota</taxon>
        <taxon>Myxococcia</taxon>
        <taxon>Myxococcales</taxon>
        <taxon>Cystobacterineae</taxon>
        <taxon>Anaeromyxobacteraceae</taxon>
        <taxon>Anaeromyxobacter</taxon>
    </lineage>
</organism>
<dbReference type="PROSITE" id="PS00933">
    <property type="entry name" value="FGGY_KINASES_1"/>
    <property type="match status" value="1"/>
</dbReference>
<feature type="binding site" evidence="9">
    <location>
        <position position="244"/>
    </location>
    <ligand>
        <name>glycerol</name>
        <dbReference type="ChEBI" id="CHEBI:17754"/>
    </ligand>
</feature>
<dbReference type="GO" id="GO:0005524">
    <property type="term" value="F:ATP binding"/>
    <property type="evidence" value="ECO:0007669"/>
    <property type="project" value="UniProtKB-UniRule"/>
</dbReference>
<evidence type="ECO:0000313" key="13">
    <source>
        <dbReference type="EMBL" id="ACL66938.1"/>
    </source>
</evidence>
<dbReference type="EC" id="2.7.1.30" evidence="9"/>
<dbReference type="HOGENOM" id="CLU_009281_2_3_7"/>
<feature type="binding site" evidence="9">
    <location>
        <position position="244"/>
    </location>
    <ligand>
        <name>sn-glycerol 3-phosphate</name>
        <dbReference type="ChEBI" id="CHEBI:57597"/>
    </ligand>
</feature>
<dbReference type="PIRSF" id="PIRSF000538">
    <property type="entry name" value="GlpK"/>
    <property type="match status" value="1"/>
</dbReference>
<dbReference type="NCBIfam" id="NF000756">
    <property type="entry name" value="PRK00047.1"/>
    <property type="match status" value="1"/>
</dbReference>
<dbReference type="HAMAP" id="MF_00186">
    <property type="entry name" value="Glycerol_kin"/>
    <property type="match status" value="1"/>
</dbReference>
<feature type="domain" description="Carbohydrate kinase FGGY N-terminal" evidence="11">
    <location>
        <begin position="4"/>
        <end position="251"/>
    </location>
</feature>
<keyword evidence="3 9" id="KW-0808">Transferase</keyword>
<dbReference type="NCBIfam" id="TIGR01311">
    <property type="entry name" value="glycerol_kin"/>
    <property type="match status" value="1"/>
</dbReference>
<dbReference type="InterPro" id="IPR018485">
    <property type="entry name" value="FGGY_C"/>
</dbReference>
<dbReference type="KEGG" id="acp:A2cp1_3608"/>
<dbReference type="RefSeq" id="WP_015934716.1">
    <property type="nucleotide sequence ID" value="NC_011891.1"/>
</dbReference>
<feature type="binding site" evidence="9">
    <location>
        <position position="266"/>
    </location>
    <ligand>
        <name>ADP</name>
        <dbReference type="ChEBI" id="CHEBI:456216"/>
    </ligand>
</feature>
<feature type="binding site" evidence="9">
    <location>
        <position position="12"/>
    </location>
    <ligand>
        <name>ATP</name>
        <dbReference type="ChEBI" id="CHEBI:30616"/>
    </ligand>
</feature>
<comment type="function">
    <text evidence="9">Key enzyme in the regulation of glycerol uptake and metabolism. Catalyzes the phosphorylation of glycerol to yield sn-glycerol 3-phosphate.</text>
</comment>
<feature type="domain" description="Carbohydrate kinase FGGY C-terminal" evidence="12">
    <location>
        <begin position="260"/>
        <end position="449"/>
    </location>
</feature>
<dbReference type="InterPro" id="IPR043129">
    <property type="entry name" value="ATPase_NBD"/>
</dbReference>
<keyword evidence="4 9" id="KW-0547">Nucleotide-binding</keyword>
<feature type="binding site" evidence="9">
    <location>
        <position position="82"/>
    </location>
    <ligand>
        <name>sn-glycerol 3-phosphate</name>
        <dbReference type="ChEBI" id="CHEBI:57597"/>
    </ligand>
</feature>
<feature type="binding site" evidence="9">
    <location>
        <position position="309"/>
    </location>
    <ligand>
        <name>ADP</name>
        <dbReference type="ChEBI" id="CHEBI:456216"/>
    </ligand>
</feature>
<dbReference type="GO" id="GO:0004370">
    <property type="term" value="F:glycerol kinase activity"/>
    <property type="evidence" value="ECO:0007669"/>
    <property type="project" value="UniProtKB-UniRule"/>
</dbReference>
<dbReference type="GO" id="GO:0005829">
    <property type="term" value="C:cytosol"/>
    <property type="evidence" value="ECO:0007669"/>
    <property type="project" value="UniProtKB-ARBA"/>
</dbReference>
<evidence type="ECO:0000256" key="10">
    <source>
        <dbReference type="RuleBase" id="RU003733"/>
    </source>
</evidence>
<dbReference type="InterPro" id="IPR000577">
    <property type="entry name" value="Carb_kinase_FGGY"/>
</dbReference>
<proteinExistence type="inferred from homology"/>
<feature type="binding site" evidence="9">
    <location>
        <position position="410"/>
    </location>
    <ligand>
        <name>ATP</name>
        <dbReference type="ChEBI" id="CHEBI:30616"/>
    </ligand>
</feature>
<evidence type="ECO:0000313" key="14">
    <source>
        <dbReference type="Proteomes" id="UP000007089"/>
    </source>
</evidence>
<evidence type="ECO:0000256" key="4">
    <source>
        <dbReference type="ARBA" id="ARBA00022741"/>
    </source>
</evidence>